<dbReference type="Proteomes" id="UP001165960">
    <property type="component" value="Unassembled WGS sequence"/>
</dbReference>
<sequence length="179" mass="20294">MAHYILADGRQAPCIGTVQGLQVQIYGVSSIIDATVFDHCQFNLLMGRKTMKVFCITTHYETDLWTICCGEQCAELDMSYSKEVDFLCPSFNLDSFGKAYLCTTVTDNLDRNKALTPDQAHQFHSLLDGFNECIVKDLDNNLMFKFFGQRQVIKDVEPIAGMPYPIPHSCEQFVREEIA</sequence>
<protein>
    <submittedName>
        <fullName evidence="1">Uncharacterized protein</fullName>
    </submittedName>
</protein>
<reference evidence="1" key="1">
    <citation type="submission" date="2022-04" db="EMBL/GenBank/DDBJ databases">
        <title>Genome of the entomopathogenic fungus Entomophthora muscae.</title>
        <authorList>
            <person name="Elya C."/>
            <person name="Lovett B.R."/>
            <person name="Lee E."/>
            <person name="Macias A.M."/>
            <person name="Hajek A.E."/>
            <person name="De Bivort B.L."/>
            <person name="Kasson M.T."/>
            <person name="De Fine Licht H.H."/>
            <person name="Stajich J.E."/>
        </authorList>
    </citation>
    <scope>NUCLEOTIDE SEQUENCE</scope>
    <source>
        <strain evidence="1">Berkeley</strain>
    </source>
</reference>
<name>A0ACC2TD45_9FUNG</name>
<gene>
    <name evidence="1" type="ORF">DSO57_1025969</name>
</gene>
<proteinExistence type="predicted"/>
<accession>A0ACC2TD45</accession>
<organism evidence="1 2">
    <name type="scientific">Entomophthora muscae</name>
    <dbReference type="NCBI Taxonomy" id="34485"/>
    <lineage>
        <taxon>Eukaryota</taxon>
        <taxon>Fungi</taxon>
        <taxon>Fungi incertae sedis</taxon>
        <taxon>Zoopagomycota</taxon>
        <taxon>Entomophthoromycotina</taxon>
        <taxon>Entomophthoromycetes</taxon>
        <taxon>Entomophthorales</taxon>
        <taxon>Entomophthoraceae</taxon>
        <taxon>Entomophthora</taxon>
    </lineage>
</organism>
<keyword evidence="2" id="KW-1185">Reference proteome</keyword>
<evidence type="ECO:0000313" key="2">
    <source>
        <dbReference type="Proteomes" id="UP001165960"/>
    </source>
</evidence>
<comment type="caution">
    <text evidence="1">The sequence shown here is derived from an EMBL/GenBank/DDBJ whole genome shotgun (WGS) entry which is preliminary data.</text>
</comment>
<evidence type="ECO:0000313" key="1">
    <source>
        <dbReference type="EMBL" id="KAJ9072589.1"/>
    </source>
</evidence>
<dbReference type="EMBL" id="QTSX02002989">
    <property type="protein sequence ID" value="KAJ9072589.1"/>
    <property type="molecule type" value="Genomic_DNA"/>
</dbReference>